<evidence type="ECO:0000313" key="2">
    <source>
        <dbReference type="EMBL" id="KAK6506090.1"/>
    </source>
</evidence>
<reference evidence="2 3" key="1">
    <citation type="submission" date="2019-10" db="EMBL/GenBank/DDBJ databases">
        <authorList>
            <person name="Palmer J.M."/>
        </authorList>
    </citation>
    <scope>NUCLEOTIDE SEQUENCE [LARGE SCALE GENOMIC DNA]</scope>
    <source>
        <strain evidence="2 3">TWF506</strain>
    </source>
</reference>
<proteinExistence type="predicted"/>
<organism evidence="2 3">
    <name type="scientific">Arthrobotrys conoides</name>
    <dbReference type="NCBI Taxonomy" id="74498"/>
    <lineage>
        <taxon>Eukaryota</taxon>
        <taxon>Fungi</taxon>
        <taxon>Dikarya</taxon>
        <taxon>Ascomycota</taxon>
        <taxon>Pezizomycotina</taxon>
        <taxon>Orbiliomycetes</taxon>
        <taxon>Orbiliales</taxon>
        <taxon>Orbiliaceae</taxon>
        <taxon>Arthrobotrys</taxon>
    </lineage>
</organism>
<dbReference type="PANTHER" id="PTHR11012:SF30">
    <property type="entry name" value="PROTEIN KINASE-LIKE DOMAIN-CONTAINING"/>
    <property type="match status" value="1"/>
</dbReference>
<accession>A0AAN8NDS6</accession>
<sequence>MTSSILPESYTQTSTTQICSLWSNYGSISRLQISSPKRTTLILKSILPPPSTSSHDESHLRKLISYRVERYFYTHLSPLLKSSTATKVADAIAINDSTGQLLLEDLSISYPVTCYGSLSLHPTTTVLSWLAGFHATFWAPELLSGSLSSTTTLPKIGSPIPPPLSVSSPTTTNGIWERGGYWYLSTRSEERKALENDWHTEDKYLIPWAKDIDRRIQSENKQWKTLIHGDVKGANIFLSSSPNKKPSASSSSSTTDLKAALYDFQYCGISTPAVDLVYFIGTTVDRSILKDLDNLLEIYYKNLKQAYETTHEGRKLEEETGYSYDILKEQWDVAIVDWMRFMAGWGTWGNWRWVREQAKAIVNRWEAEGRTPVDQ</sequence>
<dbReference type="Pfam" id="PF02958">
    <property type="entry name" value="EcKL"/>
    <property type="match status" value="1"/>
</dbReference>
<name>A0AAN8NDS6_9PEZI</name>
<dbReference type="InterPro" id="IPR011009">
    <property type="entry name" value="Kinase-like_dom_sf"/>
</dbReference>
<evidence type="ECO:0000259" key="1">
    <source>
        <dbReference type="SMART" id="SM00587"/>
    </source>
</evidence>
<protein>
    <recommendedName>
        <fullName evidence="1">CHK kinase-like domain-containing protein</fullName>
    </recommendedName>
</protein>
<dbReference type="EMBL" id="JAVHJM010000009">
    <property type="protein sequence ID" value="KAK6506090.1"/>
    <property type="molecule type" value="Genomic_DNA"/>
</dbReference>
<dbReference type="SMART" id="SM00587">
    <property type="entry name" value="CHK"/>
    <property type="match status" value="1"/>
</dbReference>
<dbReference type="InterPro" id="IPR015897">
    <property type="entry name" value="CHK_kinase-like"/>
</dbReference>
<comment type="caution">
    <text evidence="2">The sequence shown here is derived from an EMBL/GenBank/DDBJ whole genome shotgun (WGS) entry which is preliminary data.</text>
</comment>
<gene>
    <name evidence="2" type="ORF">TWF506_011013</name>
</gene>
<dbReference type="SUPFAM" id="SSF56112">
    <property type="entry name" value="Protein kinase-like (PK-like)"/>
    <property type="match status" value="1"/>
</dbReference>
<dbReference type="PANTHER" id="PTHR11012">
    <property type="entry name" value="PROTEIN KINASE-LIKE DOMAIN-CONTAINING"/>
    <property type="match status" value="1"/>
</dbReference>
<dbReference type="Proteomes" id="UP001307849">
    <property type="component" value="Unassembled WGS sequence"/>
</dbReference>
<dbReference type="Gene3D" id="3.90.1200.10">
    <property type="match status" value="1"/>
</dbReference>
<feature type="domain" description="CHK kinase-like" evidence="1">
    <location>
        <begin position="101"/>
        <end position="309"/>
    </location>
</feature>
<dbReference type="InterPro" id="IPR004119">
    <property type="entry name" value="EcKL"/>
</dbReference>
<evidence type="ECO:0000313" key="3">
    <source>
        <dbReference type="Proteomes" id="UP001307849"/>
    </source>
</evidence>
<dbReference type="AlphaFoldDB" id="A0AAN8NDS6"/>
<keyword evidence="3" id="KW-1185">Reference proteome</keyword>